<dbReference type="InterPro" id="IPR008972">
    <property type="entry name" value="Cupredoxin"/>
</dbReference>
<dbReference type="PANTHER" id="PTHR33021:SF9">
    <property type="entry name" value="PUTATIVE, EXPRESSED-RELATED"/>
    <property type="match status" value="1"/>
</dbReference>
<dbReference type="FunFam" id="2.60.40.420:FF:000013">
    <property type="entry name" value="basic blue protein-like"/>
    <property type="match status" value="1"/>
</dbReference>
<reference evidence="9" key="2">
    <citation type="submission" date="2017-02" db="EMBL/GenBank/DDBJ databases">
        <title>Sunflower complete genome.</title>
        <authorList>
            <person name="Langlade N."/>
            <person name="Munos S."/>
        </authorList>
    </citation>
    <scope>NUCLEOTIDE SEQUENCE [LARGE SCALE GENOMIC DNA]</scope>
    <source>
        <tissue evidence="9">Leaves</tissue>
    </source>
</reference>
<dbReference type="EMBL" id="MNCJ02000326">
    <property type="protein sequence ID" value="KAF5781698.1"/>
    <property type="molecule type" value="Genomic_DNA"/>
</dbReference>
<dbReference type="OrthoDB" id="2011645at2759"/>
<evidence type="ECO:0000313" key="10">
    <source>
        <dbReference type="EMBL" id="OTG08321.1"/>
    </source>
</evidence>
<protein>
    <recommendedName>
        <fullName evidence="4">Basic blue protein</fullName>
    </recommendedName>
    <alternativeName>
        <fullName evidence="5">Plantacyanin</fullName>
    </alternativeName>
</protein>
<proteinExistence type="predicted"/>
<dbReference type="InterPro" id="IPR039391">
    <property type="entry name" value="Phytocyanin-like"/>
</dbReference>
<reference evidence="8" key="3">
    <citation type="submission" date="2020-06" db="EMBL/GenBank/DDBJ databases">
        <title>Helianthus annuus Genome sequencing and assembly Release 2.</title>
        <authorList>
            <person name="Gouzy J."/>
            <person name="Langlade N."/>
            <person name="Munos S."/>
        </authorList>
    </citation>
    <scope>NUCLEOTIDE SEQUENCE</scope>
    <source>
        <tissue evidence="8">Leaves</tissue>
    </source>
</reference>
<feature type="signal peptide" evidence="6">
    <location>
        <begin position="1"/>
        <end position="29"/>
    </location>
</feature>
<dbReference type="GO" id="GO:0009055">
    <property type="term" value="F:electron transfer activity"/>
    <property type="evidence" value="ECO:0007669"/>
    <property type="project" value="InterPro"/>
</dbReference>
<dbReference type="CDD" id="cd11013">
    <property type="entry name" value="Plantacyanin"/>
    <property type="match status" value="1"/>
</dbReference>
<feature type="chain" id="PRO_5011907828" description="Basic blue protein" evidence="6">
    <location>
        <begin position="30"/>
        <end position="125"/>
    </location>
</feature>
<sequence length="125" mass="13124">MAVGRGSARVAMAALCLLLVVLQCEVTQAATYVVGDDNGWSSNIGGWEEGKTFKADDILVFNYQQGAHNVVVVSEEGYDGCSATPSDKVYTSGNDQITLVKGLNNFICGFPGHCAAGMKLQISAS</sequence>
<keyword evidence="3" id="KW-1015">Disulfide bond</keyword>
<reference evidence="8 11" key="1">
    <citation type="journal article" date="2017" name="Nature">
        <title>The sunflower genome provides insights into oil metabolism, flowering and Asterid evolution.</title>
        <authorList>
            <person name="Badouin H."/>
            <person name="Gouzy J."/>
            <person name="Grassa C.J."/>
            <person name="Murat F."/>
            <person name="Staton S.E."/>
            <person name="Cottret L."/>
            <person name="Lelandais-Briere C."/>
            <person name="Owens G.L."/>
            <person name="Carrere S."/>
            <person name="Mayjonade B."/>
            <person name="Legrand L."/>
            <person name="Gill N."/>
            <person name="Kane N.C."/>
            <person name="Bowers J.E."/>
            <person name="Hubner S."/>
            <person name="Bellec A."/>
            <person name="Berard A."/>
            <person name="Berges H."/>
            <person name="Blanchet N."/>
            <person name="Boniface M.C."/>
            <person name="Brunel D."/>
            <person name="Catrice O."/>
            <person name="Chaidir N."/>
            <person name="Claudel C."/>
            <person name="Donnadieu C."/>
            <person name="Faraut T."/>
            <person name="Fievet G."/>
            <person name="Helmstetter N."/>
            <person name="King M."/>
            <person name="Knapp S.J."/>
            <person name="Lai Z."/>
            <person name="Le Paslier M.C."/>
            <person name="Lippi Y."/>
            <person name="Lorenzon L."/>
            <person name="Mandel J.R."/>
            <person name="Marage G."/>
            <person name="Marchand G."/>
            <person name="Marquand E."/>
            <person name="Bret-Mestries E."/>
            <person name="Morien E."/>
            <person name="Nambeesan S."/>
            <person name="Nguyen T."/>
            <person name="Pegot-Espagnet P."/>
            <person name="Pouilly N."/>
            <person name="Raftis F."/>
            <person name="Sallet E."/>
            <person name="Schiex T."/>
            <person name="Thomas J."/>
            <person name="Vandecasteele C."/>
            <person name="Vares D."/>
            <person name="Vear F."/>
            <person name="Vautrin S."/>
            <person name="Crespi M."/>
            <person name="Mangin B."/>
            <person name="Burke J.M."/>
            <person name="Salse J."/>
            <person name="Munos S."/>
            <person name="Vincourt P."/>
            <person name="Rieseberg L.H."/>
            <person name="Langlade N.B."/>
        </authorList>
    </citation>
    <scope>NUCLEOTIDE SEQUENCE</scope>
    <source>
        <strain evidence="11">cv. SF193</strain>
        <tissue evidence="8">Leaves</tissue>
    </source>
</reference>
<evidence type="ECO:0000256" key="2">
    <source>
        <dbReference type="ARBA" id="ARBA00023008"/>
    </source>
</evidence>
<name>A0A1Y3BXU5_HELAN</name>
<keyword evidence="2" id="KW-0186">Copper</keyword>
<dbReference type="PROSITE" id="PS51485">
    <property type="entry name" value="PHYTOCYANIN"/>
    <property type="match status" value="1"/>
</dbReference>
<keyword evidence="11" id="KW-1185">Reference proteome</keyword>
<organism evidence="9">
    <name type="scientific">Helianthus annuus</name>
    <name type="common">Common sunflower</name>
    <dbReference type="NCBI Taxonomy" id="4232"/>
    <lineage>
        <taxon>Eukaryota</taxon>
        <taxon>Viridiplantae</taxon>
        <taxon>Streptophyta</taxon>
        <taxon>Embryophyta</taxon>
        <taxon>Tracheophyta</taxon>
        <taxon>Spermatophyta</taxon>
        <taxon>Magnoliopsida</taxon>
        <taxon>eudicotyledons</taxon>
        <taxon>Gunneridae</taxon>
        <taxon>Pentapetalae</taxon>
        <taxon>asterids</taxon>
        <taxon>campanulids</taxon>
        <taxon>Asterales</taxon>
        <taxon>Asteraceae</taxon>
        <taxon>Asteroideae</taxon>
        <taxon>Heliantheae alliance</taxon>
        <taxon>Heliantheae</taxon>
        <taxon>Helianthus</taxon>
    </lineage>
</organism>
<gene>
    <name evidence="9" type="ORF">HannXRQ_Chr00c0095g0571661</name>
    <name evidence="10" type="ORF">HannXRQ_Chr11g0340371</name>
    <name evidence="8" type="ORF">HanXRQr2_Chr11g0486791</name>
</gene>
<evidence type="ECO:0000313" key="9">
    <source>
        <dbReference type="EMBL" id="OTF84643.1"/>
    </source>
</evidence>
<dbReference type="Pfam" id="PF02298">
    <property type="entry name" value="Cu_bind_like"/>
    <property type="match status" value="1"/>
</dbReference>
<evidence type="ECO:0000313" key="11">
    <source>
        <dbReference type="Proteomes" id="UP000215914"/>
    </source>
</evidence>
<accession>A0A1Y3BXU5</accession>
<dbReference type="Proteomes" id="UP000215914">
    <property type="component" value="Chromosome 11"/>
</dbReference>
<evidence type="ECO:0000256" key="3">
    <source>
        <dbReference type="ARBA" id="ARBA00023157"/>
    </source>
</evidence>
<keyword evidence="1" id="KW-0479">Metal-binding</keyword>
<evidence type="ECO:0000256" key="1">
    <source>
        <dbReference type="ARBA" id="ARBA00022723"/>
    </source>
</evidence>
<dbReference type="SUPFAM" id="SSF49503">
    <property type="entry name" value="Cupredoxins"/>
    <property type="match status" value="1"/>
</dbReference>
<evidence type="ECO:0000259" key="7">
    <source>
        <dbReference type="PROSITE" id="PS51485"/>
    </source>
</evidence>
<dbReference type="FunCoup" id="A0A1Y3BXU5">
    <property type="interactions" value="296"/>
</dbReference>
<dbReference type="PANTHER" id="PTHR33021">
    <property type="entry name" value="BLUE COPPER PROTEIN"/>
    <property type="match status" value="1"/>
</dbReference>
<dbReference type="EMBL" id="KZ113418">
    <property type="protein sequence ID" value="OTF84643.1"/>
    <property type="molecule type" value="Genomic_DNA"/>
</dbReference>
<keyword evidence="6" id="KW-0732">Signal</keyword>
<dbReference type="GO" id="GO:0046872">
    <property type="term" value="F:metal ion binding"/>
    <property type="evidence" value="ECO:0007669"/>
    <property type="project" value="UniProtKB-KW"/>
</dbReference>
<dbReference type="OMA" id="AGYMECK"/>
<evidence type="ECO:0000256" key="5">
    <source>
        <dbReference type="ARBA" id="ARBA00082491"/>
    </source>
</evidence>
<dbReference type="GO" id="GO:0005886">
    <property type="term" value="C:plasma membrane"/>
    <property type="evidence" value="ECO:0000318"/>
    <property type="project" value="GO_Central"/>
</dbReference>
<dbReference type="InterPro" id="IPR041844">
    <property type="entry name" value="Plantacyanin"/>
</dbReference>
<dbReference type="Gene3D" id="2.60.40.420">
    <property type="entry name" value="Cupredoxins - blue copper proteins"/>
    <property type="match status" value="1"/>
</dbReference>
<evidence type="ECO:0000313" key="8">
    <source>
        <dbReference type="EMBL" id="KAF5781698.1"/>
    </source>
</evidence>
<feature type="domain" description="Phytocyanin" evidence="7">
    <location>
        <begin position="30"/>
        <end position="125"/>
    </location>
</feature>
<dbReference type="Gramene" id="mRNA:HanXRQr2_Chr11g0486791">
    <property type="protein sequence ID" value="mRNA:HanXRQr2_Chr11g0486791"/>
    <property type="gene ID" value="HanXRQr2_Chr11g0486791"/>
</dbReference>
<dbReference type="EMBL" id="CM007900">
    <property type="protein sequence ID" value="OTG08321.1"/>
    <property type="molecule type" value="Genomic_DNA"/>
</dbReference>
<evidence type="ECO:0000256" key="6">
    <source>
        <dbReference type="SAM" id="SignalP"/>
    </source>
</evidence>
<evidence type="ECO:0000256" key="4">
    <source>
        <dbReference type="ARBA" id="ARBA00071970"/>
    </source>
</evidence>
<dbReference type="InterPro" id="IPR003245">
    <property type="entry name" value="Phytocyanin_dom"/>
</dbReference>
<dbReference type="AlphaFoldDB" id="A0A1Y3BXU5"/>